<evidence type="ECO:0000313" key="3">
    <source>
        <dbReference type="Proteomes" id="UP000004295"/>
    </source>
</evidence>
<feature type="transmembrane region" description="Helical" evidence="1">
    <location>
        <begin position="21"/>
        <end position="39"/>
    </location>
</feature>
<dbReference type="Proteomes" id="UP000004295">
    <property type="component" value="Unassembled WGS sequence"/>
</dbReference>
<name>C3J9F2_POREA</name>
<organism evidence="2 3">
    <name type="scientific">Porphyromonas endodontalis (strain ATCC 35406 / DSM 24491 / JCM 8526 / CCUG 16442 / BCRC 14492 / NCTC 13058 / HG 370)</name>
    <name type="common">Bacteroides endodontalis</name>
    <dbReference type="NCBI Taxonomy" id="553175"/>
    <lineage>
        <taxon>Bacteria</taxon>
        <taxon>Pseudomonadati</taxon>
        <taxon>Bacteroidota</taxon>
        <taxon>Bacteroidia</taxon>
        <taxon>Bacteroidales</taxon>
        <taxon>Porphyromonadaceae</taxon>
        <taxon>Porphyromonas</taxon>
    </lineage>
</organism>
<dbReference type="EMBL" id="ACNN01000012">
    <property type="protein sequence ID" value="EEN83215.1"/>
    <property type="molecule type" value="Genomic_DNA"/>
</dbReference>
<dbReference type="AlphaFoldDB" id="C3J9F2"/>
<gene>
    <name evidence="2" type="ORF">POREN0001_1096</name>
</gene>
<keyword evidence="1" id="KW-0812">Transmembrane</keyword>
<dbReference type="STRING" id="553175.POREN0001_1096"/>
<protein>
    <submittedName>
        <fullName evidence="2">Uncharacterized protein</fullName>
    </submittedName>
</protein>
<sequence>MNLFQLFLSNRKKREPLLLESVRAVLFLMYFLISLYLSFNKDTLLFGITVGGMVVYALLVIGTFLKKR</sequence>
<accession>C3J9F2</accession>
<keyword evidence="1" id="KW-0472">Membrane</keyword>
<evidence type="ECO:0000256" key="1">
    <source>
        <dbReference type="SAM" id="Phobius"/>
    </source>
</evidence>
<keyword evidence="3" id="KW-1185">Reference proteome</keyword>
<keyword evidence="1" id="KW-1133">Transmembrane helix</keyword>
<feature type="transmembrane region" description="Helical" evidence="1">
    <location>
        <begin position="45"/>
        <end position="65"/>
    </location>
</feature>
<comment type="caution">
    <text evidence="2">The sequence shown here is derived from an EMBL/GenBank/DDBJ whole genome shotgun (WGS) entry which is preliminary data.</text>
</comment>
<proteinExistence type="predicted"/>
<reference evidence="2 3" key="1">
    <citation type="submission" date="2009-04" db="EMBL/GenBank/DDBJ databases">
        <authorList>
            <person name="Sebastian Y."/>
            <person name="Madupu R."/>
            <person name="Durkin A.S."/>
            <person name="Torralba M."/>
            <person name="Methe B."/>
            <person name="Sutton G.G."/>
            <person name="Strausberg R.L."/>
            <person name="Nelson K.E."/>
        </authorList>
    </citation>
    <scope>NUCLEOTIDE SEQUENCE [LARGE SCALE GENOMIC DNA]</scope>
    <source>
        <strain evidence="3">ATCC 35406 / BCRC 14492 / JCM 8526 / NCTC 13058 / HG 370</strain>
    </source>
</reference>
<evidence type="ECO:0000313" key="2">
    <source>
        <dbReference type="EMBL" id="EEN83215.1"/>
    </source>
</evidence>